<dbReference type="EMBL" id="JABWDY010033436">
    <property type="protein sequence ID" value="KAF5183432.1"/>
    <property type="molecule type" value="Genomic_DNA"/>
</dbReference>
<feature type="region of interest" description="Disordered" evidence="1">
    <location>
        <begin position="1"/>
        <end position="74"/>
    </location>
</feature>
<dbReference type="AlphaFoldDB" id="A0A7J6VGM0"/>
<evidence type="ECO:0000313" key="2">
    <source>
        <dbReference type="EMBL" id="KAF5183432.1"/>
    </source>
</evidence>
<proteinExistence type="predicted"/>
<evidence type="ECO:0000256" key="1">
    <source>
        <dbReference type="SAM" id="MobiDB-lite"/>
    </source>
</evidence>
<feature type="compositionally biased region" description="Basic and acidic residues" evidence="1">
    <location>
        <begin position="22"/>
        <end position="42"/>
    </location>
</feature>
<evidence type="ECO:0000313" key="3">
    <source>
        <dbReference type="Proteomes" id="UP000554482"/>
    </source>
</evidence>
<feature type="compositionally biased region" description="Polar residues" evidence="1">
    <location>
        <begin position="45"/>
        <end position="57"/>
    </location>
</feature>
<name>A0A7J6VGM0_THATH</name>
<protein>
    <submittedName>
        <fullName evidence="2">Uncharacterized protein</fullName>
    </submittedName>
</protein>
<feature type="non-terminal residue" evidence="2">
    <location>
        <position position="1"/>
    </location>
</feature>
<sequence>MTSWSGQRGSKSGDLVGHGLKQKVEGSEPGARQREKWPRDMGKCTGQQSSATLGTDSSVHEAADKKGGAKQQVKVPCEGVNRQQQQVATKCRSGLIPFAQTSKKSSNYTTMFMEEHNVLRSVRSGFCVYDSMGLDYNQVDEGIDEFTEWMVDGIYHHQLCCRSEDGVFRSQASMESSKDSPLLTLGFKRRQVNYALVVANLAEIYKALMK</sequence>
<comment type="caution">
    <text evidence="2">The sequence shown here is derived from an EMBL/GenBank/DDBJ whole genome shotgun (WGS) entry which is preliminary data.</text>
</comment>
<dbReference type="OrthoDB" id="740966at2759"/>
<gene>
    <name evidence="2" type="ORF">FRX31_026982</name>
</gene>
<keyword evidence="3" id="KW-1185">Reference proteome</keyword>
<accession>A0A7J6VGM0</accession>
<feature type="compositionally biased region" description="Polar residues" evidence="1">
    <location>
        <begin position="1"/>
        <end position="10"/>
    </location>
</feature>
<reference evidence="2 3" key="1">
    <citation type="submission" date="2020-06" db="EMBL/GenBank/DDBJ databases">
        <title>Transcriptomic and genomic resources for Thalictrum thalictroides and T. hernandezii: Facilitating candidate gene discovery in an emerging model plant lineage.</title>
        <authorList>
            <person name="Arias T."/>
            <person name="Riano-Pachon D.M."/>
            <person name="Di Stilio V.S."/>
        </authorList>
    </citation>
    <scope>NUCLEOTIDE SEQUENCE [LARGE SCALE GENOMIC DNA]</scope>
    <source>
        <strain evidence="3">cv. WT478/WT964</strain>
        <tissue evidence="2">Leaves</tissue>
    </source>
</reference>
<feature type="compositionally biased region" description="Basic and acidic residues" evidence="1">
    <location>
        <begin position="58"/>
        <end position="67"/>
    </location>
</feature>
<organism evidence="2 3">
    <name type="scientific">Thalictrum thalictroides</name>
    <name type="common">Rue-anemone</name>
    <name type="synonym">Anemone thalictroides</name>
    <dbReference type="NCBI Taxonomy" id="46969"/>
    <lineage>
        <taxon>Eukaryota</taxon>
        <taxon>Viridiplantae</taxon>
        <taxon>Streptophyta</taxon>
        <taxon>Embryophyta</taxon>
        <taxon>Tracheophyta</taxon>
        <taxon>Spermatophyta</taxon>
        <taxon>Magnoliopsida</taxon>
        <taxon>Ranunculales</taxon>
        <taxon>Ranunculaceae</taxon>
        <taxon>Thalictroideae</taxon>
        <taxon>Thalictrum</taxon>
    </lineage>
</organism>
<dbReference type="Proteomes" id="UP000554482">
    <property type="component" value="Unassembled WGS sequence"/>
</dbReference>